<gene>
    <name evidence="6" type="ORF">Cph01nite_13220</name>
</gene>
<sequence length="310" mass="31680">MTTRTRTLVATLAVLAALAGCSAAGDAGSTVQEAGDQAVGGGFESGGLEGGAPRGSDVADEASGSDAQQVVQTARATMVAPDPVAAAHDVVALVTRLDGHVDARYERSGTDPDDPGSATLTLRVPARAMTTLTDDLGGIGEVREFLVETENVTGAAQDLDARIAATELSVARMSDLLARAATSSDIIEAEAALTERQADLERLRSERARLADRVALSTVHVEIHAPDQVPEPVATGPATFLDGLETGWTAFLGTVRGALVVVGVLLPWLVAGALVAAVVLLVRRRRGPRAAPAAVGTAPVDPPQDPAPRA</sequence>
<evidence type="ECO:0000313" key="7">
    <source>
        <dbReference type="Proteomes" id="UP000614741"/>
    </source>
</evidence>
<feature type="compositionally biased region" description="Pro residues" evidence="2">
    <location>
        <begin position="300"/>
        <end position="310"/>
    </location>
</feature>
<dbReference type="PROSITE" id="PS51257">
    <property type="entry name" value="PROKAR_LIPOPROTEIN"/>
    <property type="match status" value="1"/>
</dbReference>
<dbReference type="EMBL" id="BONP01000006">
    <property type="protein sequence ID" value="GIG39560.1"/>
    <property type="molecule type" value="Genomic_DNA"/>
</dbReference>
<feature type="compositionally biased region" description="Gly residues" evidence="2">
    <location>
        <begin position="38"/>
        <end position="53"/>
    </location>
</feature>
<evidence type="ECO:0000256" key="4">
    <source>
        <dbReference type="SAM" id="SignalP"/>
    </source>
</evidence>
<feature type="signal peptide" evidence="4">
    <location>
        <begin position="1"/>
        <end position="24"/>
    </location>
</feature>
<feature type="region of interest" description="Disordered" evidence="2">
    <location>
        <begin position="36"/>
        <end position="64"/>
    </location>
</feature>
<feature type="domain" description="DUF4349" evidence="5">
    <location>
        <begin position="68"/>
        <end position="279"/>
    </location>
</feature>
<accession>A0ABQ4DJQ7</accession>
<organism evidence="6 7">
    <name type="scientific">Cellulomonas phragmiteti</name>
    <dbReference type="NCBI Taxonomy" id="478780"/>
    <lineage>
        <taxon>Bacteria</taxon>
        <taxon>Bacillati</taxon>
        <taxon>Actinomycetota</taxon>
        <taxon>Actinomycetes</taxon>
        <taxon>Micrococcales</taxon>
        <taxon>Cellulomonadaceae</taxon>
        <taxon>Cellulomonas</taxon>
    </lineage>
</organism>
<keyword evidence="4" id="KW-0732">Signal</keyword>
<name>A0ABQ4DJQ7_9CELL</name>
<keyword evidence="3" id="KW-1133">Transmembrane helix</keyword>
<proteinExistence type="predicted"/>
<dbReference type="RefSeq" id="WP_203672529.1">
    <property type="nucleotide sequence ID" value="NZ_BONP01000006.1"/>
</dbReference>
<comment type="caution">
    <text evidence="6">The sequence shown here is derived from an EMBL/GenBank/DDBJ whole genome shotgun (WGS) entry which is preliminary data.</text>
</comment>
<feature type="coiled-coil region" evidence="1">
    <location>
        <begin position="186"/>
        <end position="213"/>
    </location>
</feature>
<dbReference type="Pfam" id="PF14257">
    <property type="entry name" value="DUF4349"/>
    <property type="match status" value="1"/>
</dbReference>
<evidence type="ECO:0000256" key="1">
    <source>
        <dbReference type="SAM" id="Coils"/>
    </source>
</evidence>
<evidence type="ECO:0000256" key="2">
    <source>
        <dbReference type="SAM" id="MobiDB-lite"/>
    </source>
</evidence>
<evidence type="ECO:0000313" key="6">
    <source>
        <dbReference type="EMBL" id="GIG39560.1"/>
    </source>
</evidence>
<keyword evidence="7" id="KW-1185">Reference proteome</keyword>
<evidence type="ECO:0000256" key="3">
    <source>
        <dbReference type="SAM" id="Phobius"/>
    </source>
</evidence>
<keyword evidence="1" id="KW-0175">Coiled coil</keyword>
<keyword evidence="3" id="KW-0472">Membrane</keyword>
<feature type="chain" id="PRO_5046500021" description="DUF4349 domain-containing protein" evidence="4">
    <location>
        <begin position="25"/>
        <end position="310"/>
    </location>
</feature>
<evidence type="ECO:0000259" key="5">
    <source>
        <dbReference type="Pfam" id="PF14257"/>
    </source>
</evidence>
<dbReference type="Proteomes" id="UP000614741">
    <property type="component" value="Unassembled WGS sequence"/>
</dbReference>
<protein>
    <recommendedName>
        <fullName evidence="5">DUF4349 domain-containing protein</fullName>
    </recommendedName>
</protein>
<feature type="region of interest" description="Disordered" evidence="2">
    <location>
        <begin position="291"/>
        <end position="310"/>
    </location>
</feature>
<keyword evidence="3" id="KW-0812">Transmembrane</keyword>
<feature type="transmembrane region" description="Helical" evidence="3">
    <location>
        <begin position="258"/>
        <end position="282"/>
    </location>
</feature>
<reference evidence="6 7" key="1">
    <citation type="submission" date="2021-01" db="EMBL/GenBank/DDBJ databases">
        <title>Whole genome shotgun sequence of Cellulomonas phragmiteti NBRC 110785.</title>
        <authorList>
            <person name="Komaki H."/>
            <person name="Tamura T."/>
        </authorList>
    </citation>
    <scope>NUCLEOTIDE SEQUENCE [LARGE SCALE GENOMIC DNA]</scope>
    <source>
        <strain evidence="6 7">NBRC 110785</strain>
    </source>
</reference>
<dbReference type="InterPro" id="IPR025645">
    <property type="entry name" value="DUF4349"/>
</dbReference>